<evidence type="ECO:0000256" key="3">
    <source>
        <dbReference type="ARBA" id="ARBA00022692"/>
    </source>
</evidence>
<dbReference type="PANTHER" id="PTHR48017">
    <property type="entry name" value="OS05G0424000 PROTEIN-RELATED"/>
    <property type="match status" value="1"/>
</dbReference>
<keyword evidence="6 7" id="KW-0472">Membrane</keyword>
<dbReference type="Proteomes" id="UP000323000">
    <property type="component" value="Chromosome 4"/>
</dbReference>
<evidence type="ECO:0000256" key="2">
    <source>
        <dbReference type="ARBA" id="ARBA00022448"/>
    </source>
</evidence>
<evidence type="ECO:0000259" key="8">
    <source>
        <dbReference type="Pfam" id="PF01490"/>
    </source>
</evidence>
<keyword evidence="5 7" id="KW-1133">Transmembrane helix</keyword>
<dbReference type="Pfam" id="PF01490">
    <property type="entry name" value="Aa_trans"/>
    <property type="match status" value="1"/>
</dbReference>
<dbReference type="InterPro" id="IPR013057">
    <property type="entry name" value="AA_transpt_TM"/>
</dbReference>
<reference evidence="10" key="1">
    <citation type="journal article" date="2019" name="Gigascience">
        <title>De novo genome assembly of the endangered Acer yangbiense, a plant species with extremely small populations endemic to Yunnan Province, China.</title>
        <authorList>
            <person name="Yang J."/>
            <person name="Wariss H.M."/>
            <person name="Tao L."/>
            <person name="Zhang R."/>
            <person name="Yun Q."/>
            <person name="Hollingsworth P."/>
            <person name="Dao Z."/>
            <person name="Luo G."/>
            <person name="Guo H."/>
            <person name="Ma Y."/>
            <person name="Sun W."/>
        </authorList>
    </citation>
    <scope>NUCLEOTIDE SEQUENCE [LARGE SCALE GENOMIC DNA]</scope>
    <source>
        <strain evidence="10">cv. Malutang</strain>
    </source>
</reference>
<dbReference type="GO" id="GO:0016020">
    <property type="term" value="C:membrane"/>
    <property type="evidence" value="ECO:0007669"/>
    <property type="project" value="UniProtKB-SubCell"/>
</dbReference>
<protein>
    <recommendedName>
        <fullName evidence="8">Amino acid transporter transmembrane domain-containing protein</fullName>
    </recommendedName>
</protein>
<sequence length="151" mass="17121">MDSCPSIRTSHRRRNMHSRYLRLAIVAFVHGHNTSRLVLGTMYLLAVINSLSSFPIYAMPTFNNLEFKFVSAKRRRCPRRVHIVLRLFFEGLTFFIAVAFPFLGSLAPPIGGITLQLTYVYPSFMRISIRKPAGVVACGCLIWGLVAWAPF</sequence>
<keyword evidence="2" id="KW-0813">Transport</keyword>
<evidence type="ECO:0000256" key="7">
    <source>
        <dbReference type="SAM" id="Phobius"/>
    </source>
</evidence>
<keyword evidence="4" id="KW-0029">Amino-acid transport</keyword>
<comment type="caution">
    <text evidence="9">The sequence shown here is derived from an EMBL/GenBank/DDBJ whole genome shotgun (WGS) entry which is preliminary data.</text>
</comment>
<dbReference type="EMBL" id="VAHF01000004">
    <property type="protein sequence ID" value="TXG64963.1"/>
    <property type="molecule type" value="Genomic_DNA"/>
</dbReference>
<feature type="transmembrane region" description="Helical" evidence="7">
    <location>
        <begin position="132"/>
        <end position="149"/>
    </location>
</feature>
<evidence type="ECO:0000256" key="4">
    <source>
        <dbReference type="ARBA" id="ARBA00022970"/>
    </source>
</evidence>
<comment type="subcellular location">
    <subcellularLocation>
        <location evidence="1">Membrane</location>
    </subcellularLocation>
</comment>
<feature type="domain" description="Amino acid transporter transmembrane" evidence="8">
    <location>
        <begin position="37"/>
        <end position="133"/>
    </location>
</feature>
<accession>A0A5C7I614</accession>
<evidence type="ECO:0000256" key="1">
    <source>
        <dbReference type="ARBA" id="ARBA00004370"/>
    </source>
</evidence>
<feature type="transmembrane region" description="Helical" evidence="7">
    <location>
        <begin position="43"/>
        <end position="62"/>
    </location>
</feature>
<evidence type="ECO:0000256" key="6">
    <source>
        <dbReference type="ARBA" id="ARBA00023136"/>
    </source>
</evidence>
<keyword evidence="10" id="KW-1185">Reference proteome</keyword>
<name>A0A5C7I614_9ROSI</name>
<dbReference type="OrthoDB" id="1735457at2759"/>
<dbReference type="AlphaFoldDB" id="A0A5C7I614"/>
<organism evidence="9 10">
    <name type="scientific">Acer yangbiense</name>
    <dbReference type="NCBI Taxonomy" id="1000413"/>
    <lineage>
        <taxon>Eukaryota</taxon>
        <taxon>Viridiplantae</taxon>
        <taxon>Streptophyta</taxon>
        <taxon>Embryophyta</taxon>
        <taxon>Tracheophyta</taxon>
        <taxon>Spermatophyta</taxon>
        <taxon>Magnoliopsida</taxon>
        <taxon>eudicotyledons</taxon>
        <taxon>Gunneridae</taxon>
        <taxon>Pentapetalae</taxon>
        <taxon>rosids</taxon>
        <taxon>malvids</taxon>
        <taxon>Sapindales</taxon>
        <taxon>Sapindaceae</taxon>
        <taxon>Hippocastanoideae</taxon>
        <taxon>Acereae</taxon>
        <taxon>Acer</taxon>
    </lineage>
</organism>
<keyword evidence="3 7" id="KW-0812">Transmembrane</keyword>
<gene>
    <name evidence="9" type="ORF">EZV62_011957</name>
</gene>
<evidence type="ECO:0000313" key="10">
    <source>
        <dbReference type="Proteomes" id="UP000323000"/>
    </source>
</evidence>
<dbReference type="GO" id="GO:0006865">
    <property type="term" value="P:amino acid transport"/>
    <property type="evidence" value="ECO:0007669"/>
    <property type="project" value="UniProtKB-KW"/>
</dbReference>
<proteinExistence type="predicted"/>
<evidence type="ECO:0000313" key="9">
    <source>
        <dbReference type="EMBL" id="TXG64963.1"/>
    </source>
</evidence>
<evidence type="ECO:0000256" key="5">
    <source>
        <dbReference type="ARBA" id="ARBA00022989"/>
    </source>
</evidence>